<dbReference type="WBParaSite" id="SRAE_1000303400.1">
    <property type="protein sequence ID" value="SRAE_1000303400.1"/>
    <property type="gene ID" value="WBGene00259651"/>
</dbReference>
<reference evidence="5 6" key="1">
    <citation type="submission" date="2014-09" db="EMBL/GenBank/DDBJ databases">
        <authorList>
            <person name="Martin A.A."/>
        </authorList>
    </citation>
    <scope>NUCLEOTIDE SEQUENCE</scope>
    <source>
        <strain evidence="6">ED321</strain>
        <strain evidence="5">ED321 Heterogonic</strain>
    </source>
</reference>
<dbReference type="PROSITE" id="PS50089">
    <property type="entry name" value="ZF_RING_2"/>
    <property type="match status" value="1"/>
</dbReference>
<evidence type="ECO:0000313" key="5">
    <source>
        <dbReference type="EMBL" id="CEF64781.1"/>
    </source>
</evidence>
<keyword evidence="1 3" id="KW-0479">Metal-binding</keyword>
<accession>A0A090L4R4</accession>
<dbReference type="SUPFAM" id="SSF57850">
    <property type="entry name" value="RING/U-box"/>
    <property type="match status" value="1"/>
</dbReference>
<evidence type="ECO:0000256" key="2">
    <source>
        <dbReference type="ARBA" id="ARBA00022833"/>
    </source>
</evidence>
<protein>
    <submittedName>
        <fullName evidence="5 7">Zinc finger, RING-type domain and Zinc finger, RING/FYVE/PHD-type domain-containing protein</fullName>
    </submittedName>
</protein>
<dbReference type="RefSeq" id="XP_024503982.1">
    <property type="nucleotide sequence ID" value="XM_024650179.1"/>
</dbReference>
<evidence type="ECO:0000313" key="8">
    <source>
        <dbReference type="WormBase" id="SRAE_1000303400"/>
    </source>
</evidence>
<evidence type="ECO:0000256" key="1">
    <source>
        <dbReference type="ARBA" id="ARBA00022771"/>
    </source>
</evidence>
<dbReference type="GeneID" id="36377146"/>
<organism evidence="5">
    <name type="scientific">Strongyloides ratti</name>
    <name type="common">Parasitic roundworm</name>
    <dbReference type="NCBI Taxonomy" id="34506"/>
    <lineage>
        <taxon>Eukaryota</taxon>
        <taxon>Metazoa</taxon>
        <taxon>Ecdysozoa</taxon>
        <taxon>Nematoda</taxon>
        <taxon>Chromadorea</taxon>
        <taxon>Rhabditida</taxon>
        <taxon>Tylenchina</taxon>
        <taxon>Panagrolaimomorpha</taxon>
        <taxon>Strongyloidoidea</taxon>
        <taxon>Strongyloididae</taxon>
        <taxon>Strongyloides</taxon>
    </lineage>
</organism>
<dbReference type="InterPro" id="IPR013083">
    <property type="entry name" value="Znf_RING/FYVE/PHD"/>
</dbReference>
<dbReference type="OrthoDB" id="5600418at2759"/>
<evidence type="ECO:0000313" key="7">
    <source>
        <dbReference type="WBParaSite" id="SRAE_1000303400.1"/>
    </source>
</evidence>
<dbReference type="GO" id="GO:0008270">
    <property type="term" value="F:zinc ion binding"/>
    <property type="evidence" value="ECO:0007669"/>
    <property type="project" value="UniProtKB-KW"/>
</dbReference>
<keyword evidence="1 3" id="KW-0863">Zinc-finger</keyword>
<evidence type="ECO:0000256" key="3">
    <source>
        <dbReference type="PROSITE-ProRule" id="PRU00175"/>
    </source>
</evidence>
<evidence type="ECO:0000259" key="4">
    <source>
        <dbReference type="PROSITE" id="PS50089"/>
    </source>
</evidence>
<gene>
    <name evidence="5 7 8" type="ORF">SRAE_1000303400</name>
</gene>
<name>A0A090L4R4_STRRB</name>
<keyword evidence="2" id="KW-0862">Zinc</keyword>
<reference evidence="7" key="2">
    <citation type="submission" date="2020-12" db="UniProtKB">
        <authorList>
            <consortium name="WormBaseParasite"/>
        </authorList>
    </citation>
    <scope>IDENTIFICATION</scope>
</reference>
<keyword evidence="6" id="KW-1185">Reference proteome</keyword>
<sequence>MPFLCSICSLLFTNPGTEHSMYSTMCGHIVGKSCIEKLKSSKSFNNFKCPICCKKLGRMAYHPILNMPNEISDIVINPVQKYLKNNYDTMECSFENNKNYDGTFILKFNESINGTIELFDVYNGCILINGFNLPNSDNLQYLALLIKNDICTAIAFNKCRDDVIEFCIGSDKGEIFHAIIGLDFKIILEKILIQEKEKIDSICFLEKNKIAYSFGKGNLFVCNTNNILEKENWTKFNFSEGGKINNKLYIFQNSEYSNEFCSSYYSGNRELITYNVDSGIIFALYNERNMVSDENTLSKSYILRKIKGIYLENNKYNKEIEYITCILKEKDFPRFFKSKLIVIKNEEYPIIFTFIPNIKKNVIQAFILKSNTNNNTELFLVAEKFIEDLNTCLGICIVKEPKIYLSKFMKVKLILFLKNKYISLDFVCALPDKLKIS</sequence>
<evidence type="ECO:0000313" key="6">
    <source>
        <dbReference type="Proteomes" id="UP000035682"/>
    </source>
</evidence>
<dbReference type="InterPro" id="IPR001841">
    <property type="entry name" value="Znf_RING"/>
</dbReference>
<feature type="domain" description="RING-type" evidence="4">
    <location>
        <begin position="5"/>
        <end position="52"/>
    </location>
</feature>
<dbReference type="EMBL" id="LN609528">
    <property type="protein sequence ID" value="CEF64781.1"/>
    <property type="molecule type" value="Genomic_DNA"/>
</dbReference>
<dbReference type="Gene3D" id="3.30.40.10">
    <property type="entry name" value="Zinc/RING finger domain, C3HC4 (zinc finger)"/>
    <property type="match status" value="1"/>
</dbReference>
<dbReference type="AlphaFoldDB" id="A0A090L4R4"/>
<dbReference type="CTD" id="36377146"/>
<dbReference type="Proteomes" id="UP000035682">
    <property type="component" value="Unplaced"/>
</dbReference>
<dbReference type="WormBase" id="SRAE_1000303400">
    <property type="protein sequence ID" value="SRP07150"/>
    <property type="gene ID" value="WBGene00259651"/>
</dbReference>
<proteinExistence type="predicted"/>